<keyword evidence="3" id="KW-1185">Reference proteome</keyword>
<dbReference type="PROSITE" id="PS50835">
    <property type="entry name" value="IG_LIKE"/>
    <property type="match status" value="1"/>
</dbReference>
<evidence type="ECO:0000259" key="1">
    <source>
        <dbReference type="PROSITE" id="PS50835"/>
    </source>
</evidence>
<dbReference type="EMBL" id="JAIWYP010000006">
    <property type="protein sequence ID" value="KAH3813790.1"/>
    <property type="molecule type" value="Genomic_DNA"/>
</dbReference>
<name>A0A9D4GAY6_DREPO</name>
<sequence length="87" mass="9429">MNTTFGGIINGTNQSSFHLDVFAPAAALFIGNYTVFLNTNISVTCPYAPGNSAMSRFTWFHANTSNIGSHQNLSLSSVQLSDEGYYK</sequence>
<evidence type="ECO:0000313" key="2">
    <source>
        <dbReference type="EMBL" id="KAH3813790.1"/>
    </source>
</evidence>
<dbReference type="SUPFAM" id="SSF48726">
    <property type="entry name" value="Immunoglobulin"/>
    <property type="match status" value="1"/>
</dbReference>
<proteinExistence type="predicted"/>
<dbReference type="InterPro" id="IPR007110">
    <property type="entry name" value="Ig-like_dom"/>
</dbReference>
<evidence type="ECO:0000313" key="3">
    <source>
        <dbReference type="Proteomes" id="UP000828390"/>
    </source>
</evidence>
<comment type="caution">
    <text evidence="2">The sequence shown here is derived from an EMBL/GenBank/DDBJ whole genome shotgun (WGS) entry which is preliminary data.</text>
</comment>
<feature type="domain" description="Ig-like" evidence="1">
    <location>
        <begin position="24"/>
        <end position="87"/>
    </location>
</feature>
<gene>
    <name evidence="2" type="ORF">DPMN_142258</name>
</gene>
<organism evidence="2 3">
    <name type="scientific">Dreissena polymorpha</name>
    <name type="common">Zebra mussel</name>
    <name type="synonym">Mytilus polymorpha</name>
    <dbReference type="NCBI Taxonomy" id="45954"/>
    <lineage>
        <taxon>Eukaryota</taxon>
        <taxon>Metazoa</taxon>
        <taxon>Spiralia</taxon>
        <taxon>Lophotrochozoa</taxon>
        <taxon>Mollusca</taxon>
        <taxon>Bivalvia</taxon>
        <taxon>Autobranchia</taxon>
        <taxon>Heteroconchia</taxon>
        <taxon>Euheterodonta</taxon>
        <taxon>Imparidentia</taxon>
        <taxon>Neoheterodontei</taxon>
        <taxon>Myida</taxon>
        <taxon>Dreissenoidea</taxon>
        <taxon>Dreissenidae</taxon>
        <taxon>Dreissena</taxon>
    </lineage>
</organism>
<reference evidence="2" key="2">
    <citation type="submission" date="2020-11" db="EMBL/GenBank/DDBJ databases">
        <authorList>
            <person name="McCartney M.A."/>
            <person name="Auch B."/>
            <person name="Kono T."/>
            <person name="Mallez S."/>
            <person name="Becker A."/>
            <person name="Gohl D.M."/>
            <person name="Silverstein K.A.T."/>
            <person name="Koren S."/>
            <person name="Bechman K.B."/>
            <person name="Herman A."/>
            <person name="Abrahante J.E."/>
            <person name="Garbe J."/>
        </authorList>
    </citation>
    <scope>NUCLEOTIDE SEQUENCE</scope>
    <source>
        <strain evidence="2">Duluth1</strain>
        <tissue evidence="2">Whole animal</tissue>
    </source>
</reference>
<accession>A0A9D4GAY6</accession>
<dbReference type="Gene3D" id="2.60.40.10">
    <property type="entry name" value="Immunoglobulins"/>
    <property type="match status" value="1"/>
</dbReference>
<dbReference type="AlphaFoldDB" id="A0A9D4GAY6"/>
<reference evidence="2" key="1">
    <citation type="journal article" date="2019" name="bioRxiv">
        <title>The Genome of the Zebra Mussel, Dreissena polymorpha: A Resource for Invasive Species Research.</title>
        <authorList>
            <person name="McCartney M.A."/>
            <person name="Auch B."/>
            <person name="Kono T."/>
            <person name="Mallez S."/>
            <person name="Zhang Y."/>
            <person name="Obille A."/>
            <person name="Becker A."/>
            <person name="Abrahante J.E."/>
            <person name="Garbe J."/>
            <person name="Badalamenti J.P."/>
            <person name="Herman A."/>
            <person name="Mangelson H."/>
            <person name="Liachko I."/>
            <person name="Sullivan S."/>
            <person name="Sone E.D."/>
            <person name="Koren S."/>
            <person name="Silverstein K.A.T."/>
            <person name="Beckman K.B."/>
            <person name="Gohl D.M."/>
        </authorList>
    </citation>
    <scope>NUCLEOTIDE SEQUENCE</scope>
    <source>
        <strain evidence="2">Duluth1</strain>
        <tissue evidence="2">Whole animal</tissue>
    </source>
</reference>
<dbReference type="Proteomes" id="UP000828390">
    <property type="component" value="Unassembled WGS sequence"/>
</dbReference>
<dbReference type="InterPro" id="IPR036179">
    <property type="entry name" value="Ig-like_dom_sf"/>
</dbReference>
<protein>
    <recommendedName>
        <fullName evidence="1">Ig-like domain-containing protein</fullName>
    </recommendedName>
</protein>
<dbReference type="InterPro" id="IPR013783">
    <property type="entry name" value="Ig-like_fold"/>
</dbReference>